<name>A0ACA9LLL7_9GLOM</name>
<protein>
    <submittedName>
        <fullName evidence="1">327_t:CDS:1</fullName>
    </submittedName>
</protein>
<reference evidence="1" key="1">
    <citation type="submission" date="2021-06" db="EMBL/GenBank/DDBJ databases">
        <authorList>
            <person name="Kallberg Y."/>
            <person name="Tangrot J."/>
            <person name="Rosling A."/>
        </authorList>
    </citation>
    <scope>NUCLEOTIDE SEQUENCE</scope>
    <source>
        <strain evidence="1">AU212A</strain>
    </source>
</reference>
<dbReference type="EMBL" id="CAJVPM010006531">
    <property type="protein sequence ID" value="CAG8536004.1"/>
    <property type="molecule type" value="Genomic_DNA"/>
</dbReference>
<keyword evidence="2" id="KW-1185">Reference proteome</keyword>
<sequence length="125" mass="14772">MDLLLETLICEAKINNNNNASELFEIPTDFLVIVNKDIINLNNLYNKDTCESNLSKSEKHVWIALGKWLEFERKIKRKEVRQHLQLRWQKLKHALYLHSNEESSVLTTPHITKKKKIICLSQYVI</sequence>
<evidence type="ECO:0000313" key="2">
    <source>
        <dbReference type="Proteomes" id="UP000789860"/>
    </source>
</evidence>
<gene>
    <name evidence="1" type="ORF">SCALOS_LOCUS4646</name>
</gene>
<proteinExistence type="predicted"/>
<dbReference type="Proteomes" id="UP000789860">
    <property type="component" value="Unassembled WGS sequence"/>
</dbReference>
<organism evidence="1 2">
    <name type="scientific">Scutellospora calospora</name>
    <dbReference type="NCBI Taxonomy" id="85575"/>
    <lineage>
        <taxon>Eukaryota</taxon>
        <taxon>Fungi</taxon>
        <taxon>Fungi incertae sedis</taxon>
        <taxon>Mucoromycota</taxon>
        <taxon>Glomeromycotina</taxon>
        <taxon>Glomeromycetes</taxon>
        <taxon>Diversisporales</taxon>
        <taxon>Gigasporaceae</taxon>
        <taxon>Scutellospora</taxon>
    </lineage>
</organism>
<accession>A0ACA9LLL7</accession>
<evidence type="ECO:0000313" key="1">
    <source>
        <dbReference type="EMBL" id="CAG8536004.1"/>
    </source>
</evidence>
<comment type="caution">
    <text evidence="1">The sequence shown here is derived from an EMBL/GenBank/DDBJ whole genome shotgun (WGS) entry which is preliminary data.</text>
</comment>